<feature type="signal peptide" evidence="1">
    <location>
        <begin position="1"/>
        <end position="35"/>
    </location>
</feature>
<dbReference type="Gene3D" id="1.10.530.10">
    <property type="match status" value="1"/>
</dbReference>
<organism evidence="3 4">
    <name type="scientific">Luteipulveratus mongoliensis</name>
    <dbReference type="NCBI Taxonomy" id="571913"/>
    <lineage>
        <taxon>Bacteria</taxon>
        <taxon>Bacillati</taxon>
        <taxon>Actinomycetota</taxon>
        <taxon>Actinomycetes</taxon>
        <taxon>Micrococcales</taxon>
        <taxon>Dermacoccaceae</taxon>
        <taxon>Luteipulveratus</taxon>
    </lineage>
</organism>
<dbReference type="KEGG" id="lmoi:VV02_06755"/>
<dbReference type="STRING" id="571913.VV02_06755"/>
<reference evidence="3 4" key="1">
    <citation type="submission" date="2015-03" db="EMBL/GenBank/DDBJ databases">
        <title>Luteipulveratus halotolerans sp. nov., a novel actinobacterium (Dermacoccaceae) from Sarawak, Malaysia.</title>
        <authorList>
            <person name="Juboi H."/>
            <person name="Basik A."/>
            <person name="Shamsul S.S."/>
            <person name="Arnold P."/>
            <person name="Schmitt E.K."/>
            <person name="Sanglier J.-J."/>
            <person name="Yeo T."/>
        </authorList>
    </citation>
    <scope>NUCLEOTIDE SEQUENCE [LARGE SCALE GENOMIC DNA]</scope>
    <source>
        <strain evidence="3 4">MN07-A0370</strain>
    </source>
</reference>
<accession>A0A0K1JFX5</accession>
<feature type="chain" id="PRO_5005461947" evidence="1">
    <location>
        <begin position="36"/>
        <end position="285"/>
    </location>
</feature>
<evidence type="ECO:0000259" key="2">
    <source>
        <dbReference type="Pfam" id="PF18013"/>
    </source>
</evidence>
<dbReference type="Pfam" id="PF03995">
    <property type="entry name" value="Inhibitor_I36"/>
    <property type="match status" value="1"/>
</dbReference>
<dbReference type="OrthoDB" id="9810670at2"/>
<dbReference type="EMBL" id="CP011112">
    <property type="protein sequence ID" value="AKU15622.1"/>
    <property type="molecule type" value="Genomic_DNA"/>
</dbReference>
<dbReference type="AlphaFoldDB" id="A0A0K1JFX5"/>
<evidence type="ECO:0000256" key="1">
    <source>
        <dbReference type="SAM" id="SignalP"/>
    </source>
</evidence>
<keyword evidence="1" id="KW-0732">Signal</keyword>
<evidence type="ECO:0000313" key="3">
    <source>
        <dbReference type="EMBL" id="AKU15622.1"/>
    </source>
</evidence>
<dbReference type="Pfam" id="PF18013">
    <property type="entry name" value="Phage_lysozyme2"/>
    <property type="match status" value="1"/>
</dbReference>
<dbReference type="PATRIC" id="fig|571913.6.peg.1377"/>
<keyword evidence="4" id="KW-1185">Reference proteome</keyword>
<sequence>MRLSSLTRRTTLALAPLATLGIVGAGIIAPSAAQAAGRDGVCDSGEFCYYYNSNQAGSISDFTGDIADYGATQPSCYDFKGAGAGKGLCVKNNAASVWNKSSKPVTVYFNSDYGGSSQTIAAGTKANLNSTLKNNNASHRSYSNNQLAAFNFFVGIGYTKKQAAGVVGNLMQESGTSVNPNANQSGGAGRGIAQWSTGGRWDTSANDNVVWYANKLGMSPWSLTLQLKFIQYELNTFSTYGKGPLVASTTVDTAVVVFQDYFERCGTCNTAARKTYAHQVYDNYA</sequence>
<dbReference type="InterPro" id="IPR006311">
    <property type="entry name" value="TAT_signal"/>
</dbReference>
<protein>
    <submittedName>
        <fullName evidence="3">Peptidase M23</fullName>
    </submittedName>
</protein>
<feature type="domain" description="Phage tail lysozyme" evidence="2">
    <location>
        <begin position="145"/>
        <end position="284"/>
    </location>
</feature>
<dbReference type="Proteomes" id="UP000066480">
    <property type="component" value="Chromosome"/>
</dbReference>
<evidence type="ECO:0000313" key="4">
    <source>
        <dbReference type="Proteomes" id="UP000066480"/>
    </source>
</evidence>
<dbReference type="InterPro" id="IPR041219">
    <property type="entry name" value="Phage_lysozyme2"/>
</dbReference>
<name>A0A0K1JFX5_9MICO</name>
<dbReference type="PROSITE" id="PS51318">
    <property type="entry name" value="TAT"/>
    <property type="match status" value="1"/>
</dbReference>
<proteinExistence type="predicted"/>
<dbReference type="RefSeq" id="WP_083449972.1">
    <property type="nucleotide sequence ID" value="NZ_CP011112.1"/>
</dbReference>
<gene>
    <name evidence="3" type="ORF">VV02_06755</name>
</gene>